<accession>A0A1D1VGB4</accession>
<feature type="domain" description="Ubinuclein middle" evidence="4">
    <location>
        <begin position="321"/>
        <end position="421"/>
    </location>
</feature>
<feature type="region of interest" description="Disordered" evidence="2">
    <location>
        <begin position="813"/>
        <end position="838"/>
    </location>
</feature>
<proteinExistence type="predicted"/>
<evidence type="ECO:0000256" key="1">
    <source>
        <dbReference type="ARBA" id="ARBA00022553"/>
    </source>
</evidence>
<comment type="caution">
    <text evidence="5">The sequence shown here is derived from an EMBL/GenBank/DDBJ whole genome shotgun (WGS) entry which is preliminary data.</text>
</comment>
<dbReference type="Pfam" id="PF08729">
    <property type="entry name" value="HUN"/>
    <property type="match status" value="1"/>
</dbReference>
<keyword evidence="1" id="KW-0597">Phosphoprotein</keyword>
<feature type="domain" description="Hpc2-related" evidence="3">
    <location>
        <begin position="107"/>
        <end position="152"/>
    </location>
</feature>
<evidence type="ECO:0000259" key="3">
    <source>
        <dbReference type="Pfam" id="PF08729"/>
    </source>
</evidence>
<dbReference type="OrthoDB" id="68076at2759"/>
<feature type="compositionally biased region" description="Low complexity" evidence="2">
    <location>
        <begin position="729"/>
        <end position="747"/>
    </location>
</feature>
<feature type="region of interest" description="Disordered" evidence="2">
    <location>
        <begin position="507"/>
        <end position="750"/>
    </location>
</feature>
<feature type="compositionally biased region" description="Low complexity" evidence="2">
    <location>
        <begin position="672"/>
        <end position="683"/>
    </location>
</feature>
<name>A0A1D1VGB4_RAMVA</name>
<dbReference type="EMBL" id="BDGG01000004">
    <property type="protein sequence ID" value="GAU97943.1"/>
    <property type="molecule type" value="Genomic_DNA"/>
</dbReference>
<dbReference type="InterPro" id="IPR014840">
    <property type="entry name" value="HRD"/>
</dbReference>
<evidence type="ECO:0000313" key="6">
    <source>
        <dbReference type="Proteomes" id="UP000186922"/>
    </source>
</evidence>
<feature type="compositionally biased region" description="Low complexity" evidence="2">
    <location>
        <begin position="637"/>
        <end position="655"/>
    </location>
</feature>
<dbReference type="GO" id="GO:0005634">
    <property type="term" value="C:nucleus"/>
    <property type="evidence" value="ECO:0007669"/>
    <property type="project" value="TreeGrafter"/>
</dbReference>
<feature type="compositionally biased region" description="Polar residues" evidence="2">
    <location>
        <begin position="585"/>
        <end position="596"/>
    </location>
</feature>
<dbReference type="GO" id="GO:0006325">
    <property type="term" value="P:chromatin organization"/>
    <property type="evidence" value="ECO:0007669"/>
    <property type="project" value="TreeGrafter"/>
</dbReference>
<feature type="region of interest" description="Disordered" evidence="2">
    <location>
        <begin position="227"/>
        <end position="253"/>
    </location>
</feature>
<dbReference type="Pfam" id="PF14075">
    <property type="entry name" value="UBN_AB"/>
    <property type="match status" value="1"/>
</dbReference>
<dbReference type="PANTHER" id="PTHR21669">
    <property type="entry name" value="CAPZ-INTERACTING PROTEIN AND RELATED PROTEINS"/>
    <property type="match status" value="1"/>
</dbReference>
<dbReference type="PANTHER" id="PTHR21669:SF28">
    <property type="entry name" value="YEMANUCLEIN"/>
    <property type="match status" value="1"/>
</dbReference>
<dbReference type="AlphaFoldDB" id="A0A1D1VGB4"/>
<evidence type="ECO:0000256" key="2">
    <source>
        <dbReference type="SAM" id="MobiDB-lite"/>
    </source>
</evidence>
<feature type="compositionally biased region" description="Polar residues" evidence="2">
    <location>
        <begin position="817"/>
        <end position="838"/>
    </location>
</feature>
<feature type="compositionally biased region" description="Polar residues" evidence="2">
    <location>
        <begin position="614"/>
        <end position="625"/>
    </location>
</feature>
<evidence type="ECO:0000259" key="4">
    <source>
        <dbReference type="Pfam" id="PF14075"/>
    </source>
</evidence>
<keyword evidence="6" id="KW-1185">Reference proteome</keyword>
<dbReference type="Proteomes" id="UP000186922">
    <property type="component" value="Unassembled WGS sequence"/>
</dbReference>
<evidence type="ECO:0000313" key="5">
    <source>
        <dbReference type="EMBL" id="GAU97943.1"/>
    </source>
</evidence>
<evidence type="ECO:0008006" key="7">
    <source>
        <dbReference type="Google" id="ProtNLM"/>
    </source>
</evidence>
<feature type="region of interest" description="Disordered" evidence="2">
    <location>
        <begin position="194"/>
        <end position="213"/>
    </location>
</feature>
<protein>
    <recommendedName>
        <fullName evidence="7">Ubinuclein middle domain-containing protein</fullName>
    </recommendedName>
</protein>
<sequence>MAEPRRISLISSTLPVMREPVATTSAAAAPSPKSEDVQFISLSFDVVQPTEDTLPAYDFAEQIYAAQKEIDEDNKDDKKPSSVPFDVDDEEKLTDMAKHFETKYGSKPRDFRDFGAGYDQNDSFVDDTSVVEKEIPSGWTTQHGGFYIGTGPLLVRPLQPEEEKTHVYQSATVEQCLAALKSFSALGFKKRRVLESSDDESSPSTLKAVSKKKELAVISDDEAEPVLKPRKSIAAGEKPPKAHSKAVSEVGTKKTSSKTVASILARRGDNIEEKEMPTDLRVQKADKIPKEKEVGGKAAATKKADKDAIGEAKSPGVVVPLPDEVPESTRSVIEALKNLADTWEGGKCNFFSPEQNPAINGLLLELEHQCRQFRCGLRSTVFSHMANHLPCSKETLVKRARKLRQDDVDAKFRKLLKKLGSVLMSDDRNGFDAETMQLRAPIRKLIVEAVRLNMSVHDLYRTKYPTHEDFIRHMVEADLLPVWRDKPIEKEHVLTEAIMALADALRPRSHLSGSTASPDSEPDVEDPGQLSVPNQKLVQPVGKASKPASKTHRNSMPAPSLFSNKDSDVKVQYTTKTALLKEPGRSSTPNYSNGVQPDSLPGKSCRPVFVPDVTASSSRKSQENPNVLPKPIGRPVASKSRSSTPNSASTSTTNKRPSSKSSIASLEDSNQSGRASISSSKTTSSKRTHSGSRQGDYAPSGDPRVLEYRQSPSASTVEEREPSTKAYKGSRSSKSKPSSQSPVSASPFLGPAHSHTSPFLPYNNPSLMVGQFTPESLFAMGLHPGYTNPFADSYASALMQNAGVFSTGGLDLGRPAQSASTLRTSSRTGTHDSAFNPR</sequence>
<organism evidence="5 6">
    <name type="scientific">Ramazzottius varieornatus</name>
    <name type="common">Water bear</name>
    <name type="synonym">Tardigrade</name>
    <dbReference type="NCBI Taxonomy" id="947166"/>
    <lineage>
        <taxon>Eukaryota</taxon>
        <taxon>Metazoa</taxon>
        <taxon>Ecdysozoa</taxon>
        <taxon>Tardigrada</taxon>
        <taxon>Eutardigrada</taxon>
        <taxon>Parachela</taxon>
        <taxon>Hypsibioidea</taxon>
        <taxon>Ramazzottiidae</taxon>
        <taxon>Ramazzottius</taxon>
    </lineage>
</organism>
<dbReference type="STRING" id="947166.A0A1D1VGB4"/>
<reference evidence="5 6" key="1">
    <citation type="journal article" date="2016" name="Nat. Commun.">
        <title>Extremotolerant tardigrade genome and improved radiotolerance of human cultured cells by tardigrade-unique protein.</title>
        <authorList>
            <person name="Hashimoto T."/>
            <person name="Horikawa D.D."/>
            <person name="Saito Y."/>
            <person name="Kuwahara H."/>
            <person name="Kozuka-Hata H."/>
            <person name="Shin-I T."/>
            <person name="Minakuchi Y."/>
            <person name="Ohishi K."/>
            <person name="Motoyama A."/>
            <person name="Aizu T."/>
            <person name="Enomoto A."/>
            <person name="Kondo K."/>
            <person name="Tanaka S."/>
            <person name="Hara Y."/>
            <person name="Koshikawa S."/>
            <person name="Sagara H."/>
            <person name="Miura T."/>
            <person name="Yokobori S."/>
            <person name="Miyagawa K."/>
            <person name="Suzuki Y."/>
            <person name="Kubo T."/>
            <person name="Oyama M."/>
            <person name="Kohara Y."/>
            <person name="Fujiyama A."/>
            <person name="Arakawa K."/>
            <person name="Katayama T."/>
            <person name="Toyoda A."/>
            <person name="Kunieda T."/>
        </authorList>
    </citation>
    <scope>NUCLEOTIDE SEQUENCE [LARGE SCALE GENOMIC DNA]</scope>
    <source>
        <strain evidence="5 6">YOKOZUNA-1</strain>
    </source>
</reference>
<dbReference type="InterPro" id="IPR026947">
    <property type="entry name" value="UBN_middle_dom"/>
</dbReference>
<feature type="compositionally biased region" description="Polar residues" evidence="2">
    <location>
        <begin position="659"/>
        <end position="671"/>
    </location>
</feature>
<gene>
    <name evidence="5" type="primary">RvY_09161-1</name>
    <name evidence="5" type="synonym">RvY_09161.1</name>
    <name evidence="5" type="ORF">RvY_09161</name>
</gene>
<feature type="region of interest" description="Disordered" evidence="2">
    <location>
        <begin position="68"/>
        <end position="87"/>
    </location>
</feature>